<dbReference type="Proteomes" id="UP001055247">
    <property type="component" value="Unassembled WGS sequence"/>
</dbReference>
<reference evidence="1" key="1">
    <citation type="journal article" date="2016" name="Front. Microbiol.">
        <title>Genome Sequence of the Piezophilic, Mesophilic Sulfate-Reducing Bacterium Desulfovibrio indicus J2T.</title>
        <authorList>
            <person name="Cao J."/>
            <person name="Maignien L."/>
            <person name="Shao Z."/>
            <person name="Alain K."/>
            <person name="Jebbar M."/>
        </authorList>
    </citation>
    <scope>NUCLEOTIDE SEQUENCE</scope>
    <source>
        <strain evidence="1">DSM 16372</strain>
    </source>
</reference>
<sequence>MSNSFTSATPATSIGYLRRYLAAYGWKRKSLKRSDLELFVLASGDRQELKIVLPTDNHDPDIARRVEFALRTLAGVEDRDTNQISESVQLIATDLLKASLPDHMVWHGSSIKLRVAENFLRTSRRLLTAAAAMEIEPNPFQVALPSESEEYAHRCRLGHTFEGSFGFRIESPVGPHPDRSLPDEDIHPPPFERMVMKRLIRGFRTIAKASATGEPEAISRNFGFGFNADMCDELVRMIESTDANIISFGFELSPEWKTTDDVSKSEQIKISSEAVGVIKFAASSLRVQKPNRRQRIQGRVVRLSTRENPADLFSSSGSREIAVSWESEELGDISVTLRLPPQEYREAVDAHTSFRQIAVSGILDRLGRRWVLNDLADFEVLPTDKDKHA</sequence>
<keyword evidence="2" id="KW-1185">Reference proteome</keyword>
<comment type="caution">
    <text evidence="1">The sequence shown here is derived from an EMBL/GenBank/DDBJ whole genome shotgun (WGS) entry which is preliminary data.</text>
</comment>
<evidence type="ECO:0000313" key="2">
    <source>
        <dbReference type="Proteomes" id="UP001055247"/>
    </source>
</evidence>
<name>A0AAV4ZDV7_9HYPH</name>
<dbReference type="AlphaFoldDB" id="A0AAV4ZDV7"/>
<dbReference type="EMBL" id="BPQO01000001">
    <property type="protein sequence ID" value="GJD86675.1"/>
    <property type="molecule type" value="Genomic_DNA"/>
</dbReference>
<evidence type="ECO:0000313" key="1">
    <source>
        <dbReference type="EMBL" id="GJD86675.1"/>
    </source>
</evidence>
<proteinExistence type="predicted"/>
<organism evidence="1 2">
    <name type="scientific">Methylobacterium hispanicum</name>
    <dbReference type="NCBI Taxonomy" id="270350"/>
    <lineage>
        <taxon>Bacteria</taxon>
        <taxon>Pseudomonadati</taxon>
        <taxon>Pseudomonadota</taxon>
        <taxon>Alphaproteobacteria</taxon>
        <taxon>Hyphomicrobiales</taxon>
        <taxon>Methylobacteriaceae</taxon>
        <taxon>Methylobacterium</taxon>
    </lineage>
</organism>
<gene>
    <name evidence="1" type="ORF">BHAOGJBA_0170</name>
</gene>
<accession>A0AAV4ZDV7</accession>
<dbReference type="RefSeq" id="WP_156453836.1">
    <property type="nucleotide sequence ID" value="NZ_BPQO01000001.1"/>
</dbReference>
<reference evidence="1" key="2">
    <citation type="submission" date="2021-08" db="EMBL/GenBank/DDBJ databases">
        <authorList>
            <person name="Tani A."/>
            <person name="Ola A."/>
            <person name="Ogura Y."/>
            <person name="Katsura K."/>
            <person name="Hayashi T."/>
        </authorList>
    </citation>
    <scope>NUCLEOTIDE SEQUENCE</scope>
    <source>
        <strain evidence="1">DSM 16372</strain>
    </source>
</reference>
<protein>
    <submittedName>
        <fullName evidence="1">Uncharacterized protein</fullName>
    </submittedName>
</protein>